<dbReference type="RefSeq" id="WP_112990531.1">
    <property type="nucleotide sequence ID" value="NZ_PTLZ01000001.1"/>
</dbReference>
<keyword evidence="3" id="KW-1185">Reference proteome</keyword>
<dbReference type="Proteomes" id="UP000294737">
    <property type="component" value="Unassembled WGS sequence"/>
</dbReference>
<proteinExistence type="predicted"/>
<sequence>MSLETIGGFISSLTTPLATWITEKLADRFGGKESTLRQVVIQFLAFILLLIPVALLLISLIGMVIFSFQMLSAGF</sequence>
<gene>
    <name evidence="2" type="ORF">EV677_0373</name>
</gene>
<evidence type="ECO:0000256" key="1">
    <source>
        <dbReference type="SAM" id="Phobius"/>
    </source>
</evidence>
<name>A0A4V3BW57_9BURK</name>
<dbReference type="EMBL" id="SNWF01000004">
    <property type="protein sequence ID" value="TDN93838.1"/>
    <property type="molecule type" value="Genomic_DNA"/>
</dbReference>
<feature type="transmembrane region" description="Helical" evidence="1">
    <location>
        <begin position="43"/>
        <end position="68"/>
    </location>
</feature>
<evidence type="ECO:0000313" key="2">
    <source>
        <dbReference type="EMBL" id="TDN93838.1"/>
    </source>
</evidence>
<reference evidence="2 3" key="1">
    <citation type="submission" date="2019-03" db="EMBL/GenBank/DDBJ databases">
        <title>Genomic Encyclopedia of Type Strains, Phase IV (KMG-IV): sequencing the most valuable type-strain genomes for metagenomic binning, comparative biology and taxonomic classification.</title>
        <authorList>
            <person name="Goeker M."/>
        </authorList>
    </citation>
    <scope>NUCLEOTIDE SEQUENCE [LARGE SCALE GENOMIC DNA]</scope>
    <source>
        <strain evidence="2 3">DSM 18555</strain>
    </source>
</reference>
<organism evidence="2 3">
    <name type="scientific">Herminiimonas fonticola</name>
    <dbReference type="NCBI Taxonomy" id="303380"/>
    <lineage>
        <taxon>Bacteria</taxon>
        <taxon>Pseudomonadati</taxon>
        <taxon>Pseudomonadota</taxon>
        <taxon>Betaproteobacteria</taxon>
        <taxon>Burkholderiales</taxon>
        <taxon>Oxalobacteraceae</taxon>
        <taxon>Herminiimonas</taxon>
    </lineage>
</organism>
<evidence type="ECO:0000313" key="3">
    <source>
        <dbReference type="Proteomes" id="UP000294737"/>
    </source>
</evidence>
<protein>
    <submittedName>
        <fullName evidence="2">Uncharacterized protein</fullName>
    </submittedName>
</protein>
<accession>A0A4V3BW57</accession>
<dbReference type="AlphaFoldDB" id="A0A4V3BW57"/>
<keyword evidence="1" id="KW-0472">Membrane</keyword>
<comment type="caution">
    <text evidence="2">The sequence shown here is derived from an EMBL/GenBank/DDBJ whole genome shotgun (WGS) entry which is preliminary data.</text>
</comment>
<dbReference type="OrthoDB" id="8781453at2"/>
<keyword evidence="1" id="KW-0812">Transmembrane</keyword>
<keyword evidence="1" id="KW-1133">Transmembrane helix</keyword>